<proteinExistence type="predicted"/>
<protein>
    <submittedName>
        <fullName evidence="2">Uncharacterized protein</fullName>
    </submittedName>
</protein>
<dbReference type="AlphaFoldDB" id="A0A9D2UQ53"/>
<sequence>MRVFVSLLLMSITALIGWFEPMRSFEYLAILFVDIAWHIAIFCEIATYYMP</sequence>
<organism evidence="2 3">
    <name type="scientific">Acinetobacter lwoffii</name>
    <dbReference type="NCBI Taxonomy" id="28090"/>
    <lineage>
        <taxon>Bacteria</taxon>
        <taxon>Pseudomonadati</taxon>
        <taxon>Pseudomonadota</taxon>
        <taxon>Gammaproteobacteria</taxon>
        <taxon>Moraxellales</taxon>
        <taxon>Moraxellaceae</taxon>
        <taxon>Acinetobacter</taxon>
    </lineage>
</organism>
<evidence type="ECO:0000313" key="2">
    <source>
        <dbReference type="EMBL" id="HJF26696.1"/>
    </source>
</evidence>
<accession>A0A9D2UQ53</accession>
<feature type="transmembrane region" description="Helical" evidence="1">
    <location>
        <begin position="27"/>
        <end position="50"/>
    </location>
</feature>
<reference evidence="2" key="2">
    <citation type="submission" date="2021-09" db="EMBL/GenBank/DDBJ databases">
        <authorList>
            <person name="Gilroy R."/>
        </authorList>
    </citation>
    <scope>NUCLEOTIDE SEQUENCE</scope>
    <source>
        <strain evidence="2">CHK135-1449</strain>
    </source>
</reference>
<evidence type="ECO:0000313" key="3">
    <source>
        <dbReference type="Proteomes" id="UP000787156"/>
    </source>
</evidence>
<dbReference type="Proteomes" id="UP000787156">
    <property type="component" value="Unassembled WGS sequence"/>
</dbReference>
<keyword evidence="1" id="KW-0812">Transmembrane</keyword>
<comment type="caution">
    <text evidence="2">The sequence shown here is derived from an EMBL/GenBank/DDBJ whole genome shotgun (WGS) entry which is preliminary data.</text>
</comment>
<gene>
    <name evidence="2" type="ORF">K8V79_00300</name>
</gene>
<keyword evidence="1" id="KW-1133">Transmembrane helix</keyword>
<keyword evidence="1" id="KW-0472">Membrane</keyword>
<dbReference type="EMBL" id="DYWX01000005">
    <property type="protein sequence ID" value="HJF26696.1"/>
    <property type="molecule type" value="Genomic_DNA"/>
</dbReference>
<evidence type="ECO:0000256" key="1">
    <source>
        <dbReference type="SAM" id="Phobius"/>
    </source>
</evidence>
<reference evidence="2" key="1">
    <citation type="journal article" date="2021" name="PeerJ">
        <title>Extensive microbial diversity within the chicken gut microbiome revealed by metagenomics and culture.</title>
        <authorList>
            <person name="Gilroy R."/>
            <person name="Ravi A."/>
            <person name="Getino M."/>
            <person name="Pursley I."/>
            <person name="Horton D.L."/>
            <person name="Alikhan N.F."/>
            <person name="Baker D."/>
            <person name="Gharbi K."/>
            <person name="Hall N."/>
            <person name="Watson M."/>
            <person name="Adriaenssens E.M."/>
            <person name="Foster-Nyarko E."/>
            <person name="Jarju S."/>
            <person name="Secka A."/>
            <person name="Antonio M."/>
            <person name="Oren A."/>
            <person name="Chaudhuri R.R."/>
            <person name="La Ragione R."/>
            <person name="Hildebrand F."/>
            <person name="Pallen M.J."/>
        </authorList>
    </citation>
    <scope>NUCLEOTIDE SEQUENCE</scope>
    <source>
        <strain evidence="2">CHK135-1449</strain>
    </source>
</reference>
<name>A0A9D2UQ53_ACILW</name>